<name>K5V1F7_PHACS</name>
<dbReference type="InterPro" id="IPR004045">
    <property type="entry name" value="Glutathione_S-Trfase_N"/>
</dbReference>
<keyword evidence="4" id="KW-1185">Reference proteome</keyword>
<accession>K5V1F7</accession>
<dbReference type="InterPro" id="IPR040079">
    <property type="entry name" value="Glutathione_S-Trfase"/>
</dbReference>
<dbReference type="Gene3D" id="3.40.30.10">
    <property type="entry name" value="Glutaredoxin"/>
    <property type="match status" value="1"/>
</dbReference>
<dbReference type="InterPro" id="IPR036249">
    <property type="entry name" value="Thioredoxin-like_sf"/>
</dbReference>
<feature type="domain" description="GST N-terminal" evidence="1">
    <location>
        <begin position="5"/>
        <end position="96"/>
    </location>
</feature>
<dbReference type="Gene3D" id="1.20.1050.10">
    <property type="match status" value="1"/>
</dbReference>
<sequence length="238" mass="26368">MAQAEQITFYTHAISLYCQTVHIALEEAKAEYTLYYVDLKDKPAFFVNKVNPVGKVPALTYGGPKVSPEQPSPESAKLRESRVILEFLADVFPDSGLLPQDPVLRARARLFIAVFDAQVFDAFKAYFWMNEPVTKLLDALDALQKLLPATGFVAGEKCGIADIAVAPLLSTMVALLENDLGVYPVGDGRNTLEVLRGEKFARFSTYIDDLQAQPSFKAVWNKDAQVASGKSNTRFQRK</sequence>
<dbReference type="AlphaFoldDB" id="K5V1F7"/>
<dbReference type="CDD" id="cd00570">
    <property type="entry name" value="GST_N_family"/>
    <property type="match status" value="1"/>
</dbReference>
<dbReference type="SUPFAM" id="SSF47616">
    <property type="entry name" value="GST C-terminal domain-like"/>
    <property type="match status" value="1"/>
</dbReference>
<dbReference type="SUPFAM" id="SSF52833">
    <property type="entry name" value="Thioredoxin-like"/>
    <property type="match status" value="1"/>
</dbReference>
<gene>
    <name evidence="3" type="ORF">PHACADRAFT_253365</name>
</gene>
<organism evidence="3 4">
    <name type="scientific">Phanerochaete carnosa (strain HHB-10118-sp)</name>
    <name type="common">White-rot fungus</name>
    <name type="synonym">Peniophora carnosa</name>
    <dbReference type="NCBI Taxonomy" id="650164"/>
    <lineage>
        <taxon>Eukaryota</taxon>
        <taxon>Fungi</taxon>
        <taxon>Dikarya</taxon>
        <taxon>Basidiomycota</taxon>
        <taxon>Agaricomycotina</taxon>
        <taxon>Agaricomycetes</taxon>
        <taxon>Polyporales</taxon>
        <taxon>Phanerochaetaceae</taxon>
        <taxon>Phanerochaete</taxon>
    </lineage>
</organism>
<dbReference type="EMBL" id="JH930471">
    <property type="protein sequence ID" value="EKM56306.1"/>
    <property type="molecule type" value="Genomic_DNA"/>
</dbReference>
<dbReference type="OrthoDB" id="202840at2759"/>
<evidence type="ECO:0008006" key="5">
    <source>
        <dbReference type="Google" id="ProtNLM"/>
    </source>
</evidence>
<dbReference type="Proteomes" id="UP000008370">
    <property type="component" value="Unassembled WGS sequence"/>
</dbReference>
<protein>
    <recommendedName>
        <fullName evidence="5">GST N-terminal domain-containing protein</fullName>
    </recommendedName>
</protein>
<dbReference type="PANTHER" id="PTHR43968">
    <property type="match status" value="1"/>
</dbReference>
<dbReference type="PROSITE" id="PS50404">
    <property type="entry name" value="GST_NTER"/>
    <property type="match status" value="1"/>
</dbReference>
<dbReference type="GO" id="GO:0005737">
    <property type="term" value="C:cytoplasm"/>
    <property type="evidence" value="ECO:0007669"/>
    <property type="project" value="TreeGrafter"/>
</dbReference>
<evidence type="ECO:0000259" key="2">
    <source>
        <dbReference type="PROSITE" id="PS50405"/>
    </source>
</evidence>
<dbReference type="PROSITE" id="PS50405">
    <property type="entry name" value="GST_CTER"/>
    <property type="match status" value="1"/>
</dbReference>
<dbReference type="InterPro" id="IPR010987">
    <property type="entry name" value="Glutathione-S-Trfase_C-like"/>
</dbReference>
<evidence type="ECO:0000313" key="4">
    <source>
        <dbReference type="Proteomes" id="UP000008370"/>
    </source>
</evidence>
<dbReference type="Pfam" id="PF13409">
    <property type="entry name" value="GST_N_2"/>
    <property type="match status" value="1"/>
</dbReference>
<dbReference type="SFLD" id="SFLDS00019">
    <property type="entry name" value="Glutathione_Transferase_(cytos"/>
    <property type="match status" value="1"/>
</dbReference>
<dbReference type="GeneID" id="18915752"/>
<evidence type="ECO:0000313" key="3">
    <source>
        <dbReference type="EMBL" id="EKM56306.1"/>
    </source>
</evidence>
<evidence type="ECO:0000259" key="1">
    <source>
        <dbReference type="PROSITE" id="PS50404"/>
    </source>
</evidence>
<dbReference type="PANTHER" id="PTHR43968:SF6">
    <property type="entry name" value="GLUTATHIONE S-TRANSFERASE OMEGA"/>
    <property type="match status" value="1"/>
</dbReference>
<dbReference type="HOGENOM" id="CLU_066075_0_0_1"/>
<feature type="domain" description="GST C-terminal" evidence="2">
    <location>
        <begin position="74"/>
        <end position="235"/>
    </location>
</feature>
<dbReference type="KEGG" id="pco:PHACADRAFT_253365"/>
<dbReference type="InParanoid" id="K5V1F7"/>
<dbReference type="InterPro" id="IPR050983">
    <property type="entry name" value="GST_Omega/HSP26"/>
</dbReference>
<dbReference type="SFLD" id="SFLDG00358">
    <property type="entry name" value="Main_(cytGST)"/>
    <property type="match status" value="1"/>
</dbReference>
<reference evidence="3 4" key="1">
    <citation type="journal article" date="2012" name="BMC Genomics">
        <title>Comparative genomics of the white-rot fungi, Phanerochaete carnosa and P. chrysosporium, to elucidate the genetic basis of the distinct wood types they colonize.</title>
        <authorList>
            <person name="Suzuki H."/>
            <person name="MacDonald J."/>
            <person name="Syed K."/>
            <person name="Salamov A."/>
            <person name="Hori C."/>
            <person name="Aerts A."/>
            <person name="Henrissat B."/>
            <person name="Wiebenga A."/>
            <person name="vanKuyk P.A."/>
            <person name="Barry K."/>
            <person name="Lindquist E."/>
            <person name="LaButti K."/>
            <person name="Lapidus A."/>
            <person name="Lucas S."/>
            <person name="Coutinho P."/>
            <person name="Gong Y."/>
            <person name="Samejima M."/>
            <person name="Mahadevan R."/>
            <person name="Abou-Zaid M."/>
            <person name="de Vries R.P."/>
            <person name="Igarashi K."/>
            <person name="Yadav J.S."/>
            <person name="Grigoriev I.V."/>
            <person name="Master E.R."/>
        </authorList>
    </citation>
    <scope>NUCLEOTIDE SEQUENCE [LARGE SCALE GENOMIC DNA]</scope>
    <source>
        <strain evidence="3 4">HHB-10118-sp</strain>
    </source>
</reference>
<dbReference type="InterPro" id="IPR036282">
    <property type="entry name" value="Glutathione-S-Trfase_C_sf"/>
</dbReference>
<proteinExistence type="predicted"/>
<dbReference type="RefSeq" id="XP_007394160.1">
    <property type="nucleotide sequence ID" value="XM_007394098.1"/>
</dbReference>